<gene>
    <name evidence="1" type="ORF">CLUMA_CG020534</name>
</gene>
<accession>A0A1J1J986</accession>
<sequence length="60" mass="7106">MMTHRSYQLLTFSTLYSTNEKLPCHFVSFAIFPSVKRIFAFTALQVEQIEIEKSRMFLNN</sequence>
<organism evidence="1 2">
    <name type="scientific">Clunio marinus</name>
    <dbReference type="NCBI Taxonomy" id="568069"/>
    <lineage>
        <taxon>Eukaryota</taxon>
        <taxon>Metazoa</taxon>
        <taxon>Ecdysozoa</taxon>
        <taxon>Arthropoda</taxon>
        <taxon>Hexapoda</taxon>
        <taxon>Insecta</taxon>
        <taxon>Pterygota</taxon>
        <taxon>Neoptera</taxon>
        <taxon>Endopterygota</taxon>
        <taxon>Diptera</taxon>
        <taxon>Nematocera</taxon>
        <taxon>Chironomoidea</taxon>
        <taxon>Chironomidae</taxon>
        <taxon>Clunio</taxon>
    </lineage>
</organism>
<protein>
    <submittedName>
        <fullName evidence="1">CLUMA_CG020534, isoform A</fullName>
    </submittedName>
</protein>
<reference evidence="1 2" key="1">
    <citation type="submission" date="2015-04" db="EMBL/GenBank/DDBJ databases">
        <authorList>
            <person name="Syromyatnikov M.Y."/>
            <person name="Popov V.N."/>
        </authorList>
    </citation>
    <scope>NUCLEOTIDE SEQUENCE [LARGE SCALE GENOMIC DNA]</scope>
</reference>
<dbReference type="EMBL" id="CVRI01000072">
    <property type="protein sequence ID" value="CRL07569.1"/>
    <property type="molecule type" value="Genomic_DNA"/>
</dbReference>
<evidence type="ECO:0000313" key="2">
    <source>
        <dbReference type="Proteomes" id="UP000183832"/>
    </source>
</evidence>
<dbReference type="Proteomes" id="UP000183832">
    <property type="component" value="Unassembled WGS sequence"/>
</dbReference>
<evidence type="ECO:0000313" key="1">
    <source>
        <dbReference type="EMBL" id="CRL07569.1"/>
    </source>
</evidence>
<keyword evidence="2" id="KW-1185">Reference proteome</keyword>
<dbReference type="AlphaFoldDB" id="A0A1J1J986"/>
<proteinExistence type="predicted"/>
<name>A0A1J1J986_9DIPT</name>